<dbReference type="EMBL" id="PJQM01002271">
    <property type="protein sequence ID" value="RCH96733.1"/>
    <property type="molecule type" value="Genomic_DNA"/>
</dbReference>
<organism evidence="3 4">
    <name type="scientific">Rhizopus stolonifer</name>
    <name type="common">Rhizopus nigricans</name>
    <dbReference type="NCBI Taxonomy" id="4846"/>
    <lineage>
        <taxon>Eukaryota</taxon>
        <taxon>Fungi</taxon>
        <taxon>Fungi incertae sedis</taxon>
        <taxon>Mucoromycota</taxon>
        <taxon>Mucoromycotina</taxon>
        <taxon>Mucoromycetes</taxon>
        <taxon>Mucorales</taxon>
        <taxon>Mucorineae</taxon>
        <taxon>Rhizopodaceae</taxon>
        <taxon>Rhizopus</taxon>
    </lineage>
</organism>
<evidence type="ECO:0000256" key="2">
    <source>
        <dbReference type="SAM" id="MobiDB-lite"/>
    </source>
</evidence>
<keyword evidence="4" id="KW-1185">Reference proteome</keyword>
<proteinExistence type="predicted"/>
<evidence type="ECO:0000313" key="3">
    <source>
        <dbReference type="EMBL" id="RCH96733.1"/>
    </source>
</evidence>
<evidence type="ECO:0000313" key="4">
    <source>
        <dbReference type="Proteomes" id="UP000253551"/>
    </source>
</evidence>
<comment type="caution">
    <text evidence="3">The sequence shown here is derived from an EMBL/GenBank/DDBJ whole genome shotgun (WGS) entry which is preliminary data.</text>
</comment>
<protein>
    <submittedName>
        <fullName evidence="3">Uncharacterized protein</fullName>
    </submittedName>
</protein>
<name>A0A367K3F3_RHIST</name>
<dbReference type="AlphaFoldDB" id="A0A367K3F3"/>
<feature type="region of interest" description="Disordered" evidence="2">
    <location>
        <begin position="162"/>
        <end position="200"/>
    </location>
</feature>
<evidence type="ECO:0000256" key="1">
    <source>
        <dbReference type="SAM" id="Coils"/>
    </source>
</evidence>
<reference evidence="3 4" key="1">
    <citation type="journal article" date="2018" name="G3 (Bethesda)">
        <title>Phylogenetic and Phylogenomic Definition of Rhizopus Species.</title>
        <authorList>
            <person name="Gryganskyi A.P."/>
            <person name="Golan J."/>
            <person name="Dolatabadi S."/>
            <person name="Mondo S."/>
            <person name="Robb S."/>
            <person name="Idnurm A."/>
            <person name="Muszewska A."/>
            <person name="Steczkiewicz K."/>
            <person name="Masonjones S."/>
            <person name="Liao H.L."/>
            <person name="Gajdeczka M.T."/>
            <person name="Anike F."/>
            <person name="Vuek A."/>
            <person name="Anishchenko I.M."/>
            <person name="Voigt K."/>
            <person name="de Hoog G.S."/>
            <person name="Smith M.E."/>
            <person name="Heitman J."/>
            <person name="Vilgalys R."/>
            <person name="Stajich J.E."/>
        </authorList>
    </citation>
    <scope>NUCLEOTIDE SEQUENCE [LARGE SCALE GENOMIC DNA]</scope>
    <source>
        <strain evidence="3 4">LSU 92-RS-03</strain>
    </source>
</reference>
<sequence length="200" mass="22851">MLSKDPIPTCTISTTPKNKPIMIPQSSPGLSFFCQPIYNNSNNNKKTVQPRVVSRINLPIQPKELILRDEISQVNEKKIQDLEQRKQNLLDLNQALENALYEQRNIIIDLERRLTKPSTPIPEPPKEITSYSEFEKLKEAEEAAFERIKLALSHLVQQAQSTISTDTVNKKAKIAKPPSNQQVKTRPPLYTVKSRTLRAR</sequence>
<keyword evidence="1" id="KW-0175">Coiled coil</keyword>
<dbReference type="STRING" id="4846.A0A367K3F3"/>
<gene>
    <name evidence="3" type="ORF">CU098_006862</name>
</gene>
<accession>A0A367K3F3</accession>
<feature type="coiled-coil region" evidence="1">
    <location>
        <begin position="72"/>
        <end position="113"/>
    </location>
</feature>
<dbReference type="Proteomes" id="UP000253551">
    <property type="component" value="Unassembled WGS sequence"/>
</dbReference>